<gene>
    <name evidence="2" type="ORF">GCM10011354_12790</name>
</gene>
<reference evidence="2" key="2">
    <citation type="submission" date="2020-09" db="EMBL/GenBank/DDBJ databases">
        <authorList>
            <person name="Sun Q."/>
            <person name="Zhou Y."/>
        </authorList>
    </citation>
    <scope>NUCLEOTIDE SEQUENCE</scope>
    <source>
        <strain evidence="2">CGMCC 1.14988</strain>
    </source>
</reference>
<reference evidence="2" key="1">
    <citation type="journal article" date="2014" name="Int. J. Syst. Evol. Microbiol.">
        <title>Complete genome sequence of Corynebacterium casei LMG S-19264T (=DSM 44701T), isolated from a smear-ripened cheese.</title>
        <authorList>
            <consortium name="US DOE Joint Genome Institute (JGI-PGF)"/>
            <person name="Walter F."/>
            <person name="Albersmeier A."/>
            <person name="Kalinowski J."/>
            <person name="Ruckert C."/>
        </authorList>
    </citation>
    <scope>NUCLEOTIDE SEQUENCE</scope>
    <source>
        <strain evidence="2">CGMCC 1.14988</strain>
    </source>
</reference>
<name>A0A8J3A9G8_9ACTN</name>
<evidence type="ECO:0000313" key="2">
    <source>
        <dbReference type="EMBL" id="GGI05176.1"/>
    </source>
</evidence>
<organism evidence="2 3">
    <name type="scientific">Egicoccus halophilus</name>
    <dbReference type="NCBI Taxonomy" id="1670830"/>
    <lineage>
        <taxon>Bacteria</taxon>
        <taxon>Bacillati</taxon>
        <taxon>Actinomycetota</taxon>
        <taxon>Nitriliruptoria</taxon>
        <taxon>Egicoccales</taxon>
        <taxon>Egicoccaceae</taxon>
        <taxon>Egicoccus</taxon>
    </lineage>
</organism>
<evidence type="ECO:0000256" key="1">
    <source>
        <dbReference type="SAM" id="MobiDB-lite"/>
    </source>
</evidence>
<dbReference type="AlphaFoldDB" id="A0A8J3A9G8"/>
<comment type="caution">
    <text evidence="2">The sequence shown here is derived from an EMBL/GenBank/DDBJ whole genome shotgun (WGS) entry which is preliminary data.</text>
</comment>
<evidence type="ECO:0000313" key="3">
    <source>
        <dbReference type="Proteomes" id="UP000650511"/>
    </source>
</evidence>
<dbReference type="EMBL" id="BMHA01000004">
    <property type="protein sequence ID" value="GGI05176.1"/>
    <property type="molecule type" value="Genomic_DNA"/>
</dbReference>
<accession>A0A8J3A9G8</accession>
<keyword evidence="3" id="KW-1185">Reference proteome</keyword>
<protein>
    <submittedName>
        <fullName evidence="2">Uncharacterized protein</fullName>
    </submittedName>
</protein>
<sequence>MASGADGPAGYGRHDDERERRRVRTRPWIAAAATLGLLLTGCDEPGSPPADEVHDDQQMPPDEAGDEVTDRPAEADDPAG</sequence>
<proteinExistence type="predicted"/>
<feature type="region of interest" description="Disordered" evidence="1">
    <location>
        <begin position="39"/>
        <end position="80"/>
    </location>
</feature>
<feature type="region of interest" description="Disordered" evidence="1">
    <location>
        <begin position="1"/>
        <end position="27"/>
    </location>
</feature>
<dbReference type="Proteomes" id="UP000650511">
    <property type="component" value="Unassembled WGS sequence"/>
</dbReference>